<accession>A0AAD1RJK7</accession>
<keyword evidence="7" id="KW-0735">Signal-anchor</keyword>
<evidence type="ECO:0000256" key="9">
    <source>
        <dbReference type="ARBA" id="ARBA00023034"/>
    </source>
</evidence>
<keyword evidence="9 13" id="KW-0333">Golgi apparatus</keyword>
<comment type="pathway">
    <text evidence="2">Protein modification; protein glycosylation.</text>
</comment>
<dbReference type="Proteomes" id="UP001295444">
    <property type="component" value="Chromosome 03"/>
</dbReference>
<evidence type="ECO:0000256" key="10">
    <source>
        <dbReference type="ARBA" id="ARBA00023098"/>
    </source>
</evidence>
<keyword evidence="5" id="KW-0808">Transferase</keyword>
<comment type="similarity">
    <text evidence="3 13">Belongs to the glycosyltransferase 31 family.</text>
</comment>
<dbReference type="GO" id="GO:0000139">
    <property type="term" value="C:Golgi membrane"/>
    <property type="evidence" value="ECO:0007669"/>
    <property type="project" value="UniProtKB-SubCell"/>
</dbReference>
<evidence type="ECO:0000256" key="2">
    <source>
        <dbReference type="ARBA" id="ARBA00004922"/>
    </source>
</evidence>
<dbReference type="EC" id="2.4.1.-" evidence="13"/>
<evidence type="ECO:0000256" key="8">
    <source>
        <dbReference type="ARBA" id="ARBA00022989"/>
    </source>
</evidence>
<evidence type="ECO:0000256" key="4">
    <source>
        <dbReference type="ARBA" id="ARBA00022676"/>
    </source>
</evidence>
<dbReference type="GO" id="GO:0006493">
    <property type="term" value="P:protein O-linked glycosylation"/>
    <property type="evidence" value="ECO:0007669"/>
    <property type="project" value="TreeGrafter"/>
</dbReference>
<evidence type="ECO:0000256" key="1">
    <source>
        <dbReference type="ARBA" id="ARBA00004323"/>
    </source>
</evidence>
<dbReference type="Gene3D" id="3.90.550.50">
    <property type="match status" value="1"/>
</dbReference>
<evidence type="ECO:0000256" key="12">
    <source>
        <dbReference type="ARBA" id="ARBA00023180"/>
    </source>
</evidence>
<dbReference type="PANTHER" id="PTHR11214:SF151">
    <property type="entry name" value="HEXOSYLTRANSFERASE"/>
    <property type="match status" value="1"/>
</dbReference>
<proteinExistence type="inferred from homology"/>
<keyword evidence="11" id="KW-0472">Membrane</keyword>
<keyword evidence="15" id="KW-1185">Reference proteome</keyword>
<comment type="subcellular location">
    <subcellularLocation>
        <location evidence="1 13">Golgi apparatus membrane</location>
        <topology evidence="1 13">Single-pass type II membrane protein</topology>
    </subcellularLocation>
</comment>
<dbReference type="FunFam" id="3.90.550.50:FF:000001">
    <property type="entry name" value="Hexosyltransferase"/>
    <property type="match status" value="1"/>
</dbReference>
<evidence type="ECO:0000256" key="3">
    <source>
        <dbReference type="ARBA" id="ARBA00008661"/>
    </source>
</evidence>
<dbReference type="EMBL" id="OW240914">
    <property type="protein sequence ID" value="CAH2273070.1"/>
    <property type="molecule type" value="Genomic_DNA"/>
</dbReference>
<evidence type="ECO:0000313" key="15">
    <source>
        <dbReference type="Proteomes" id="UP001295444"/>
    </source>
</evidence>
<keyword evidence="6" id="KW-0812">Transmembrane</keyword>
<dbReference type="AlphaFoldDB" id="A0AAD1RJK7"/>
<dbReference type="GO" id="GO:0008499">
    <property type="term" value="F:N-acetyl-beta-D-glucosaminide beta-(1,3)-galactosyltransferase activity"/>
    <property type="evidence" value="ECO:0007669"/>
    <property type="project" value="TreeGrafter"/>
</dbReference>
<name>A0AAD1RJK7_PELCU</name>
<evidence type="ECO:0000256" key="13">
    <source>
        <dbReference type="RuleBase" id="RU363063"/>
    </source>
</evidence>
<evidence type="ECO:0000256" key="5">
    <source>
        <dbReference type="ARBA" id="ARBA00022679"/>
    </source>
</evidence>
<dbReference type="PANTHER" id="PTHR11214">
    <property type="entry name" value="BETA-1,3-N-ACETYLGLUCOSAMINYLTRANSFERASE"/>
    <property type="match status" value="1"/>
</dbReference>
<evidence type="ECO:0000256" key="6">
    <source>
        <dbReference type="ARBA" id="ARBA00022692"/>
    </source>
</evidence>
<dbReference type="InterPro" id="IPR002659">
    <property type="entry name" value="Glyco_trans_31"/>
</dbReference>
<keyword evidence="4 13" id="KW-0328">Glycosyltransferase</keyword>
<evidence type="ECO:0000313" key="14">
    <source>
        <dbReference type="EMBL" id="CAH2273070.1"/>
    </source>
</evidence>
<evidence type="ECO:0000256" key="7">
    <source>
        <dbReference type="ARBA" id="ARBA00022968"/>
    </source>
</evidence>
<evidence type="ECO:0000256" key="11">
    <source>
        <dbReference type="ARBA" id="ARBA00023136"/>
    </source>
</evidence>
<keyword evidence="12" id="KW-0325">Glycoprotein</keyword>
<protein>
    <recommendedName>
        <fullName evidence="13">Hexosyltransferase</fullName>
        <ecNumber evidence="13">2.4.1.-</ecNumber>
    </recommendedName>
</protein>
<sequence length="277" mass="32158">MPPYPYPYKFTINQEDKCSSQKPFLVILVISSCHDKATRTAIRETWGNESNYIGFEVVTVFLVGISAFRFKSIQWMLEEESGAFGDIIQQNFLDSYYNLTIKTLMGMQWVATFCPNANFVMKIDSDMFLNVDYLIHQLLLPELPTRTNYFSGDVCTDGEPIRDKKYKWYVPVEVYPNKTYPPYCIGTGYVFSADLAKKIYEVAQVTTVMPMEDVFMGICLQKLNVPLTQPPGHVFNRYNYYDRCIFHKLVAIHIGGKYQLQKVWQDFWSKKSLGCKN</sequence>
<reference evidence="14" key="1">
    <citation type="submission" date="2022-03" db="EMBL/GenBank/DDBJ databases">
        <authorList>
            <person name="Alioto T."/>
            <person name="Alioto T."/>
            <person name="Gomez Garrido J."/>
        </authorList>
    </citation>
    <scope>NUCLEOTIDE SEQUENCE</scope>
</reference>
<gene>
    <name evidence="14" type="ORF">PECUL_23A022910</name>
</gene>
<dbReference type="GO" id="GO:0006629">
    <property type="term" value="P:lipid metabolic process"/>
    <property type="evidence" value="ECO:0007669"/>
    <property type="project" value="UniProtKB-KW"/>
</dbReference>
<dbReference type="Pfam" id="PF01762">
    <property type="entry name" value="Galactosyl_T"/>
    <property type="match status" value="1"/>
</dbReference>
<keyword evidence="10" id="KW-0443">Lipid metabolism</keyword>
<organism evidence="14 15">
    <name type="scientific">Pelobates cultripes</name>
    <name type="common">Western spadefoot toad</name>
    <dbReference type="NCBI Taxonomy" id="61616"/>
    <lineage>
        <taxon>Eukaryota</taxon>
        <taxon>Metazoa</taxon>
        <taxon>Chordata</taxon>
        <taxon>Craniata</taxon>
        <taxon>Vertebrata</taxon>
        <taxon>Euteleostomi</taxon>
        <taxon>Amphibia</taxon>
        <taxon>Batrachia</taxon>
        <taxon>Anura</taxon>
        <taxon>Pelobatoidea</taxon>
        <taxon>Pelobatidae</taxon>
        <taxon>Pelobates</taxon>
    </lineage>
</organism>
<keyword evidence="8" id="KW-1133">Transmembrane helix</keyword>